<name>A0ABR8KKW5_9SPHN</name>
<dbReference type="InterPro" id="IPR027417">
    <property type="entry name" value="P-loop_NTPase"/>
</dbReference>
<keyword evidence="2" id="KW-1185">Reference proteome</keyword>
<organism evidence="1 2">
    <name type="scientific">Erythrobacter rubeus</name>
    <dbReference type="NCBI Taxonomy" id="2760803"/>
    <lineage>
        <taxon>Bacteria</taxon>
        <taxon>Pseudomonadati</taxon>
        <taxon>Pseudomonadota</taxon>
        <taxon>Alphaproteobacteria</taxon>
        <taxon>Sphingomonadales</taxon>
        <taxon>Erythrobacteraceae</taxon>
        <taxon>Erythrobacter/Porphyrobacter group</taxon>
        <taxon>Erythrobacter</taxon>
    </lineage>
</organism>
<dbReference type="EMBL" id="JACXLC010000001">
    <property type="protein sequence ID" value="MBD2840968.1"/>
    <property type="molecule type" value="Genomic_DNA"/>
</dbReference>
<dbReference type="Proteomes" id="UP000635384">
    <property type="component" value="Unassembled WGS sequence"/>
</dbReference>
<sequence>MFFDHPKSLIFVHNPKTGGRSIIKFLGLDDSEPFRFAHAPSELIRKKFFQSDWDKFFSFAFVRNPWERYASLYRFQRSPAYAAMMGNNFSAVIAARFDLNEWVEFNARSETKSNWFGMDQQLWWRGVSKVYRFDQLAEAREALANRFGTTGALPHENSTPSHRGMGSADFTDRSMSIIADLDRATIEEFGFVPD</sequence>
<gene>
    <name evidence="1" type="ORF">IB285_01725</name>
</gene>
<dbReference type="SUPFAM" id="SSF52540">
    <property type="entry name" value="P-loop containing nucleoside triphosphate hydrolases"/>
    <property type="match status" value="1"/>
</dbReference>
<proteinExistence type="predicted"/>
<accession>A0ABR8KKW5</accession>
<dbReference type="RefSeq" id="WP_190786548.1">
    <property type="nucleotide sequence ID" value="NZ_JACXLC010000001.1"/>
</dbReference>
<protein>
    <submittedName>
        <fullName evidence="1">Sulfotransferase family 2 domain-containing protein</fullName>
    </submittedName>
</protein>
<dbReference type="InterPro" id="IPR005331">
    <property type="entry name" value="Sulfotransferase"/>
</dbReference>
<dbReference type="Gene3D" id="3.40.50.300">
    <property type="entry name" value="P-loop containing nucleotide triphosphate hydrolases"/>
    <property type="match status" value="1"/>
</dbReference>
<comment type="caution">
    <text evidence="1">The sequence shown here is derived from an EMBL/GenBank/DDBJ whole genome shotgun (WGS) entry which is preliminary data.</text>
</comment>
<dbReference type="Pfam" id="PF03567">
    <property type="entry name" value="Sulfotransfer_2"/>
    <property type="match status" value="1"/>
</dbReference>
<evidence type="ECO:0000313" key="1">
    <source>
        <dbReference type="EMBL" id="MBD2840968.1"/>
    </source>
</evidence>
<reference evidence="1 2" key="1">
    <citation type="submission" date="2020-09" db="EMBL/GenBank/DDBJ databases">
        <authorList>
            <person name="Yoon J.-W."/>
        </authorList>
    </citation>
    <scope>NUCLEOTIDE SEQUENCE [LARGE SCALE GENOMIC DNA]</scope>
    <source>
        <strain evidence="1 2">KMU-140</strain>
    </source>
</reference>
<evidence type="ECO:0000313" key="2">
    <source>
        <dbReference type="Proteomes" id="UP000635384"/>
    </source>
</evidence>